<evidence type="ECO:0000313" key="2">
    <source>
        <dbReference type="Proteomes" id="UP000192796"/>
    </source>
</evidence>
<sequence length="189" mass="22031">MHYKIYHFTIISFLTLLLIACKENRTGQTVASENNLILKTRNIQYENYLESNLLFNLDGNFKYDLNKIKPIRDKYALLFISAGSDCSTCINQEITYLLRSFRDRTKSVWIVSDSAGLQNLEYEWKRALPLFSVLKVSKNEIINSMGYSGSPLYVLIEKNTGVAFKYFINPNYAVLNQKVVDRIKHRFFL</sequence>
<gene>
    <name evidence="1" type="ORF">A3860_33060</name>
</gene>
<accession>A0A1V9FQA2</accession>
<proteinExistence type="predicted"/>
<name>A0A1V9FQA2_9BACT</name>
<dbReference type="RefSeq" id="WP_081152890.1">
    <property type="nucleotide sequence ID" value="NZ_LVYD01000061.1"/>
</dbReference>
<dbReference type="PROSITE" id="PS51257">
    <property type="entry name" value="PROKAR_LIPOPROTEIN"/>
    <property type="match status" value="1"/>
</dbReference>
<organism evidence="1 2">
    <name type="scientific">Niastella vici</name>
    <dbReference type="NCBI Taxonomy" id="1703345"/>
    <lineage>
        <taxon>Bacteria</taxon>
        <taxon>Pseudomonadati</taxon>
        <taxon>Bacteroidota</taxon>
        <taxon>Chitinophagia</taxon>
        <taxon>Chitinophagales</taxon>
        <taxon>Chitinophagaceae</taxon>
        <taxon>Niastella</taxon>
    </lineage>
</organism>
<protein>
    <submittedName>
        <fullName evidence="1">Uncharacterized protein</fullName>
    </submittedName>
</protein>
<dbReference type="EMBL" id="LVYD01000061">
    <property type="protein sequence ID" value="OQP60498.1"/>
    <property type="molecule type" value="Genomic_DNA"/>
</dbReference>
<comment type="caution">
    <text evidence="1">The sequence shown here is derived from an EMBL/GenBank/DDBJ whole genome shotgun (WGS) entry which is preliminary data.</text>
</comment>
<dbReference type="AlphaFoldDB" id="A0A1V9FQA2"/>
<dbReference type="STRING" id="1703345.A3860_33060"/>
<keyword evidence="2" id="KW-1185">Reference proteome</keyword>
<reference evidence="1 2" key="1">
    <citation type="submission" date="2016-03" db="EMBL/GenBank/DDBJ databases">
        <title>Niastella vici sp. nov., isolated from farmland soil.</title>
        <authorList>
            <person name="Chen L."/>
            <person name="Wang D."/>
            <person name="Yang S."/>
            <person name="Wang G."/>
        </authorList>
    </citation>
    <scope>NUCLEOTIDE SEQUENCE [LARGE SCALE GENOMIC DNA]</scope>
    <source>
        <strain evidence="1 2">DJ57</strain>
    </source>
</reference>
<dbReference type="Proteomes" id="UP000192796">
    <property type="component" value="Unassembled WGS sequence"/>
</dbReference>
<evidence type="ECO:0000313" key="1">
    <source>
        <dbReference type="EMBL" id="OQP60498.1"/>
    </source>
</evidence>